<proteinExistence type="predicted"/>
<dbReference type="AlphaFoldDB" id="T1KJQ5"/>
<reference evidence="1" key="2">
    <citation type="submission" date="2015-06" db="UniProtKB">
        <authorList>
            <consortium name="EnsemblMetazoa"/>
        </authorList>
    </citation>
    <scope>IDENTIFICATION</scope>
</reference>
<dbReference type="EMBL" id="CAEY01000163">
    <property type="status" value="NOT_ANNOTATED_CDS"/>
    <property type="molecule type" value="Genomic_DNA"/>
</dbReference>
<name>T1KJQ5_TETUR</name>
<sequence length="30" mass="3688">MLSAIYRCNLCTWNHLEHRKRVSCLIINYH</sequence>
<dbReference type="HOGENOM" id="CLU_3406796_0_0_1"/>
<accession>T1KJQ5</accession>
<protein>
    <submittedName>
        <fullName evidence="1">Uncharacterized protein</fullName>
    </submittedName>
</protein>
<reference evidence="2" key="1">
    <citation type="submission" date="2011-08" db="EMBL/GenBank/DDBJ databases">
        <authorList>
            <person name="Rombauts S."/>
        </authorList>
    </citation>
    <scope>NUCLEOTIDE SEQUENCE</scope>
    <source>
        <strain evidence="2">London</strain>
    </source>
</reference>
<organism evidence="1 2">
    <name type="scientific">Tetranychus urticae</name>
    <name type="common">Two-spotted spider mite</name>
    <dbReference type="NCBI Taxonomy" id="32264"/>
    <lineage>
        <taxon>Eukaryota</taxon>
        <taxon>Metazoa</taxon>
        <taxon>Ecdysozoa</taxon>
        <taxon>Arthropoda</taxon>
        <taxon>Chelicerata</taxon>
        <taxon>Arachnida</taxon>
        <taxon>Acari</taxon>
        <taxon>Acariformes</taxon>
        <taxon>Trombidiformes</taxon>
        <taxon>Prostigmata</taxon>
        <taxon>Eleutherengona</taxon>
        <taxon>Raphignathae</taxon>
        <taxon>Tetranychoidea</taxon>
        <taxon>Tetranychidae</taxon>
        <taxon>Tetranychus</taxon>
    </lineage>
</organism>
<dbReference type="Proteomes" id="UP000015104">
    <property type="component" value="Unassembled WGS sequence"/>
</dbReference>
<keyword evidence="2" id="KW-1185">Reference proteome</keyword>
<dbReference type="EnsemblMetazoa" id="tetur13g00780.1">
    <property type="protein sequence ID" value="tetur13g00780.1"/>
    <property type="gene ID" value="tetur13g00780"/>
</dbReference>
<evidence type="ECO:0000313" key="2">
    <source>
        <dbReference type="Proteomes" id="UP000015104"/>
    </source>
</evidence>
<evidence type="ECO:0000313" key="1">
    <source>
        <dbReference type="EnsemblMetazoa" id="tetur13g00780.1"/>
    </source>
</evidence>